<accession>A0A1Y5FFP1</accession>
<organism evidence="2 3">
    <name type="scientific">Halobacteriovorax marinus</name>
    <dbReference type="NCBI Taxonomy" id="97084"/>
    <lineage>
        <taxon>Bacteria</taxon>
        <taxon>Pseudomonadati</taxon>
        <taxon>Bdellovibrionota</taxon>
        <taxon>Bacteriovoracia</taxon>
        <taxon>Bacteriovoracales</taxon>
        <taxon>Halobacteriovoraceae</taxon>
        <taxon>Halobacteriovorax</taxon>
    </lineage>
</organism>
<dbReference type="AlphaFoldDB" id="A0A1Y5FFP1"/>
<comment type="caution">
    <text evidence="2">The sequence shown here is derived from an EMBL/GenBank/DDBJ whole genome shotgun (WGS) entry which is preliminary data.</text>
</comment>
<feature type="signal peptide" evidence="1">
    <location>
        <begin position="1"/>
        <end position="19"/>
    </location>
</feature>
<name>A0A1Y5FFP1_9BACT</name>
<proteinExistence type="predicted"/>
<protein>
    <recommendedName>
        <fullName evidence="4">Secreted protein</fullName>
    </recommendedName>
</protein>
<evidence type="ECO:0008006" key="4">
    <source>
        <dbReference type="Google" id="ProtNLM"/>
    </source>
</evidence>
<evidence type="ECO:0000256" key="1">
    <source>
        <dbReference type="SAM" id="SignalP"/>
    </source>
</evidence>
<evidence type="ECO:0000313" key="2">
    <source>
        <dbReference type="EMBL" id="OUR98463.1"/>
    </source>
</evidence>
<gene>
    <name evidence="2" type="ORF">A9Q84_03370</name>
</gene>
<dbReference type="EMBL" id="MAAO01000004">
    <property type="protein sequence ID" value="OUR98463.1"/>
    <property type="molecule type" value="Genomic_DNA"/>
</dbReference>
<keyword evidence="1" id="KW-0732">Signal</keyword>
<reference evidence="3" key="1">
    <citation type="journal article" date="2017" name="Proc. Natl. Acad. Sci. U.S.A.">
        <title>Simulation of Deepwater Horizon oil plume reveals substrate specialization within a complex community of hydrocarbon-degraders.</title>
        <authorList>
            <person name="Hu P."/>
            <person name="Dubinsky E.A."/>
            <person name="Probst A.J."/>
            <person name="Wang J."/>
            <person name="Sieber C.M.K."/>
            <person name="Tom L.M."/>
            <person name="Gardinali P."/>
            <person name="Banfield J.F."/>
            <person name="Atlas R.M."/>
            <person name="Andersen G.L."/>
        </authorList>
    </citation>
    <scope>NUCLEOTIDE SEQUENCE [LARGE SCALE GENOMIC DNA]</scope>
</reference>
<feature type="chain" id="PRO_5012893009" description="Secreted protein" evidence="1">
    <location>
        <begin position="20"/>
        <end position="174"/>
    </location>
</feature>
<sequence length="174" mass="20002">MKTLLILVATLLVSATASAHMPTESDSWKTIRKHYSKVIVDEPSVKLDGGPMTSAFFVCKSGDVLRTLKKLTKCVKWDNRRGGNRDNDRRVCVEEVKYFGTAVIEGQRERCVSWRTIRRGDDRERICTGYESYDYTLALSHNVDVFRMERGGRDNDNRRGRKLFTKTLSIEDCE</sequence>
<evidence type="ECO:0000313" key="3">
    <source>
        <dbReference type="Proteomes" id="UP000196531"/>
    </source>
</evidence>
<dbReference type="Proteomes" id="UP000196531">
    <property type="component" value="Unassembled WGS sequence"/>
</dbReference>